<dbReference type="GO" id="GO:0051537">
    <property type="term" value="F:2 iron, 2 sulfur cluster binding"/>
    <property type="evidence" value="ECO:0007669"/>
    <property type="project" value="UniProtKB-KW"/>
</dbReference>
<name>A0A840SHY9_9RHOB</name>
<sequence>MTREVVVADLWDETPDVRCFELRPVEPLPLPPAEPGAHIDVHVGPSLVRQYSLWNGPAEAGAYFIGVKREPRSRGGSVAMHGLTIGSRLTISPPRNNFRLAANDAPALLLAGGIGITPLLAMARHLDANKMPFQLHLFSRSRELAPFVSTLAGLAHARVHCGVLPPTLDGLLTGLLAAHSRQTHVYICGPAPFMELAARLAAGQDLPPDNVHLEYFAAEQPALDASALSFDVEARQSGITVTVAPHQTIAQALIDAGVDLLTSCEQGVCGTCATAVLEGEPDHRDQYLNRMEHASGKIMTPCVSRCKGARLVLDI</sequence>
<dbReference type="InterPro" id="IPR017938">
    <property type="entry name" value="Riboflavin_synthase-like_b-brl"/>
</dbReference>
<dbReference type="InterPro" id="IPR006058">
    <property type="entry name" value="2Fe2S_fd_BS"/>
</dbReference>
<dbReference type="CDD" id="cd00207">
    <property type="entry name" value="fer2"/>
    <property type="match status" value="1"/>
</dbReference>
<dbReference type="InterPro" id="IPR039261">
    <property type="entry name" value="FNR_nucleotide-bd"/>
</dbReference>
<evidence type="ECO:0000256" key="2">
    <source>
        <dbReference type="ARBA" id="ARBA00022714"/>
    </source>
</evidence>
<dbReference type="Pfam" id="PF00111">
    <property type="entry name" value="Fer2"/>
    <property type="match status" value="1"/>
</dbReference>
<gene>
    <name evidence="9" type="ORF">HNP73_000216</name>
</gene>
<protein>
    <submittedName>
        <fullName evidence="9">Vanillate O-demethylase ferredoxin subunit</fullName>
        <ecNumber evidence="9">1.14.13.82</ecNumber>
    </submittedName>
</protein>
<keyword evidence="9" id="KW-0489">Methyltransferase</keyword>
<dbReference type="PROSITE" id="PS00197">
    <property type="entry name" value="2FE2S_FER_1"/>
    <property type="match status" value="1"/>
</dbReference>
<dbReference type="SUPFAM" id="SSF52343">
    <property type="entry name" value="Ferredoxin reductase-like, C-terminal NADP-linked domain"/>
    <property type="match status" value="1"/>
</dbReference>
<evidence type="ECO:0000256" key="5">
    <source>
        <dbReference type="ARBA" id="ARBA00023004"/>
    </source>
</evidence>
<keyword evidence="6" id="KW-0411">Iron-sulfur</keyword>
<evidence type="ECO:0000256" key="1">
    <source>
        <dbReference type="ARBA" id="ARBA00022630"/>
    </source>
</evidence>
<dbReference type="RefSeq" id="WP_184146272.1">
    <property type="nucleotide sequence ID" value="NZ_JACHFM010000001.1"/>
</dbReference>
<dbReference type="PANTHER" id="PTHR47354">
    <property type="entry name" value="NADH OXIDOREDUCTASE HCR"/>
    <property type="match status" value="1"/>
</dbReference>
<keyword evidence="9" id="KW-0808">Transferase</keyword>
<dbReference type="CDD" id="cd06185">
    <property type="entry name" value="PDR_like"/>
    <property type="match status" value="1"/>
</dbReference>
<keyword evidence="2" id="KW-0001">2Fe-2S</keyword>
<dbReference type="GO" id="GO:0008168">
    <property type="term" value="F:methyltransferase activity"/>
    <property type="evidence" value="ECO:0007669"/>
    <property type="project" value="UniProtKB-KW"/>
</dbReference>
<dbReference type="Gene3D" id="3.10.20.30">
    <property type="match status" value="1"/>
</dbReference>
<dbReference type="Proteomes" id="UP000549457">
    <property type="component" value="Unassembled WGS sequence"/>
</dbReference>
<keyword evidence="5" id="KW-0408">Iron</keyword>
<feature type="domain" description="FAD-binding FR-type" evidence="8">
    <location>
        <begin position="1"/>
        <end position="101"/>
    </location>
</feature>
<dbReference type="SUPFAM" id="SSF54292">
    <property type="entry name" value="2Fe-2S ferredoxin-like"/>
    <property type="match status" value="1"/>
</dbReference>
<dbReference type="AlphaFoldDB" id="A0A840SHY9"/>
<comment type="caution">
    <text evidence="9">The sequence shown here is derived from an EMBL/GenBank/DDBJ whole genome shotgun (WGS) entry which is preliminary data.</text>
</comment>
<dbReference type="InterPro" id="IPR001041">
    <property type="entry name" value="2Fe-2S_ferredoxin-type"/>
</dbReference>
<keyword evidence="3" id="KW-0479">Metal-binding</keyword>
<evidence type="ECO:0000259" key="7">
    <source>
        <dbReference type="PROSITE" id="PS51085"/>
    </source>
</evidence>
<accession>A0A840SHY9</accession>
<organism evidence="9 10">
    <name type="scientific">Amaricoccus macauensis</name>
    <dbReference type="NCBI Taxonomy" id="57001"/>
    <lineage>
        <taxon>Bacteria</taxon>
        <taxon>Pseudomonadati</taxon>
        <taxon>Pseudomonadota</taxon>
        <taxon>Alphaproteobacteria</taxon>
        <taxon>Rhodobacterales</taxon>
        <taxon>Paracoccaceae</taxon>
        <taxon>Amaricoccus</taxon>
    </lineage>
</organism>
<dbReference type="Gene3D" id="3.40.50.80">
    <property type="entry name" value="Nucleotide-binding domain of ferredoxin-NADP reductase (FNR) module"/>
    <property type="match status" value="1"/>
</dbReference>
<dbReference type="EMBL" id="JACHFM010000001">
    <property type="protein sequence ID" value="MBB5220295.1"/>
    <property type="molecule type" value="Genomic_DNA"/>
</dbReference>
<dbReference type="SUPFAM" id="SSF63380">
    <property type="entry name" value="Riboflavin synthase domain-like"/>
    <property type="match status" value="1"/>
</dbReference>
<keyword evidence="4 9" id="KW-0560">Oxidoreductase</keyword>
<dbReference type="PRINTS" id="PR00409">
    <property type="entry name" value="PHDIOXRDTASE"/>
</dbReference>
<reference evidence="9 10" key="1">
    <citation type="submission" date="2020-08" db="EMBL/GenBank/DDBJ databases">
        <title>Genomic Encyclopedia of Type Strains, Phase IV (KMG-IV): sequencing the most valuable type-strain genomes for metagenomic binning, comparative biology and taxonomic classification.</title>
        <authorList>
            <person name="Goeker M."/>
        </authorList>
    </citation>
    <scope>NUCLEOTIDE SEQUENCE [LARGE SCALE GENOMIC DNA]</scope>
    <source>
        <strain evidence="9 10">DSM 101730</strain>
    </source>
</reference>
<evidence type="ECO:0000313" key="9">
    <source>
        <dbReference type="EMBL" id="MBB5220295.1"/>
    </source>
</evidence>
<dbReference type="InterPro" id="IPR036010">
    <property type="entry name" value="2Fe-2S_ferredoxin-like_sf"/>
</dbReference>
<dbReference type="InterPro" id="IPR050415">
    <property type="entry name" value="MRET"/>
</dbReference>
<keyword evidence="1" id="KW-0285">Flavoprotein</keyword>
<evidence type="ECO:0000256" key="4">
    <source>
        <dbReference type="ARBA" id="ARBA00023002"/>
    </source>
</evidence>
<dbReference type="PROSITE" id="PS51384">
    <property type="entry name" value="FAD_FR"/>
    <property type="match status" value="1"/>
</dbReference>
<evidence type="ECO:0000313" key="10">
    <source>
        <dbReference type="Proteomes" id="UP000549457"/>
    </source>
</evidence>
<proteinExistence type="predicted"/>
<dbReference type="GO" id="GO:0018489">
    <property type="term" value="F:vanillate monooxygenase activity"/>
    <property type="evidence" value="ECO:0007669"/>
    <property type="project" value="UniProtKB-EC"/>
</dbReference>
<dbReference type="PANTHER" id="PTHR47354:SF1">
    <property type="entry name" value="CARNITINE MONOOXYGENASE REDUCTASE SUBUNIT"/>
    <property type="match status" value="1"/>
</dbReference>
<feature type="domain" description="2Fe-2S ferredoxin-type" evidence="7">
    <location>
        <begin position="226"/>
        <end position="315"/>
    </location>
</feature>
<evidence type="ECO:0000256" key="3">
    <source>
        <dbReference type="ARBA" id="ARBA00022723"/>
    </source>
</evidence>
<dbReference type="EC" id="1.14.13.82" evidence="9"/>
<dbReference type="GO" id="GO:0046872">
    <property type="term" value="F:metal ion binding"/>
    <property type="evidence" value="ECO:0007669"/>
    <property type="project" value="UniProtKB-KW"/>
</dbReference>
<evidence type="ECO:0000259" key="8">
    <source>
        <dbReference type="PROSITE" id="PS51384"/>
    </source>
</evidence>
<keyword evidence="10" id="KW-1185">Reference proteome</keyword>
<dbReference type="InterPro" id="IPR017927">
    <property type="entry name" value="FAD-bd_FR_type"/>
</dbReference>
<dbReference type="PROSITE" id="PS51085">
    <property type="entry name" value="2FE2S_FER_2"/>
    <property type="match status" value="1"/>
</dbReference>
<dbReference type="GO" id="GO:0032259">
    <property type="term" value="P:methylation"/>
    <property type="evidence" value="ECO:0007669"/>
    <property type="project" value="UniProtKB-KW"/>
</dbReference>
<evidence type="ECO:0000256" key="6">
    <source>
        <dbReference type="ARBA" id="ARBA00023014"/>
    </source>
</evidence>
<dbReference type="InterPro" id="IPR012675">
    <property type="entry name" value="Beta-grasp_dom_sf"/>
</dbReference>
<dbReference type="Gene3D" id="2.40.30.10">
    <property type="entry name" value="Translation factors"/>
    <property type="match status" value="1"/>
</dbReference>